<dbReference type="CDD" id="cd00842">
    <property type="entry name" value="MPP_ASMase"/>
    <property type="match status" value="1"/>
</dbReference>
<evidence type="ECO:0000313" key="6">
    <source>
        <dbReference type="Proteomes" id="UP001215151"/>
    </source>
</evidence>
<keyword evidence="2" id="KW-0325">Glycoprotein</keyword>
<dbReference type="Proteomes" id="UP001215151">
    <property type="component" value="Unassembled WGS sequence"/>
</dbReference>
<dbReference type="SUPFAM" id="SSF56300">
    <property type="entry name" value="Metallo-dependent phosphatases"/>
    <property type="match status" value="1"/>
</dbReference>
<dbReference type="AlphaFoldDB" id="A0AAD7X5B9"/>
<evidence type="ECO:0000313" key="5">
    <source>
        <dbReference type="EMBL" id="KAJ8457360.1"/>
    </source>
</evidence>
<reference evidence="5" key="1">
    <citation type="submission" date="2022-11" db="EMBL/GenBank/DDBJ databases">
        <title>Genome Sequence of Cubamyces cubensis.</title>
        <authorList>
            <person name="Buettner E."/>
        </authorList>
    </citation>
    <scope>NUCLEOTIDE SEQUENCE</scope>
    <source>
        <strain evidence="5">MPL-01</strain>
    </source>
</reference>
<dbReference type="EMBL" id="JAPEVG010000570">
    <property type="protein sequence ID" value="KAJ8457360.1"/>
    <property type="molecule type" value="Genomic_DNA"/>
</dbReference>
<dbReference type="Pfam" id="PF00149">
    <property type="entry name" value="Metallophos"/>
    <property type="match status" value="1"/>
</dbReference>
<evidence type="ECO:0000256" key="2">
    <source>
        <dbReference type="ARBA" id="ARBA00023180"/>
    </source>
</evidence>
<protein>
    <recommendedName>
        <fullName evidence="4">Calcineurin-like phosphoesterase domain-containing protein</fullName>
    </recommendedName>
</protein>
<dbReference type="InterPro" id="IPR029052">
    <property type="entry name" value="Metallo-depent_PP-like"/>
</dbReference>
<feature type="chain" id="PRO_5041925569" description="Calcineurin-like phosphoesterase domain-containing protein" evidence="3">
    <location>
        <begin position="24"/>
        <end position="719"/>
    </location>
</feature>
<keyword evidence="1" id="KW-0378">Hydrolase</keyword>
<organism evidence="5 6">
    <name type="scientific">Trametes cubensis</name>
    <dbReference type="NCBI Taxonomy" id="1111947"/>
    <lineage>
        <taxon>Eukaryota</taxon>
        <taxon>Fungi</taxon>
        <taxon>Dikarya</taxon>
        <taxon>Basidiomycota</taxon>
        <taxon>Agaricomycotina</taxon>
        <taxon>Agaricomycetes</taxon>
        <taxon>Polyporales</taxon>
        <taxon>Polyporaceae</taxon>
        <taxon>Trametes</taxon>
    </lineage>
</organism>
<dbReference type="GO" id="GO:0005615">
    <property type="term" value="C:extracellular space"/>
    <property type="evidence" value="ECO:0007669"/>
    <property type="project" value="TreeGrafter"/>
</dbReference>
<dbReference type="PANTHER" id="PTHR10340:SF27">
    <property type="entry name" value="ACL091CP"/>
    <property type="match status" value="1"/>
</dbReference>
<gene>
    <name evidence="5" type="ORF">ONZ51_g11583</name>
</gene>
<comment type="caution">
    <text evidence="5">The sequence shown here is derived from an EMBL/GenBank/DDBJ whole genome shotgun (WGS) entry which is preliminary data.</text>
</comment>
<dbReference type="Gene3D" id="3.60.21.10">
    <property type="match status" value="1"/>
</dbReference>
<feature type="signal peptide" evidence="3">
    <location>
        <begin position="1"/>
        <end position="23"/>
    </location>
</feature>
<feature type="domain" description="Calcineurin-like phosphoesterase" evidence="4">
    <location>
        <begin position="235"/>
        <end position="551"/>
    </location>
</feature>
<evidence type="ECO:0000256" key="3">
    <source>
        <dbReference type="SAM" id="SignalP"/>
    </source>
</evidence>
<evidence type="ECO:0000259" key="4">
    <source>
        <dbReference type="Pfam" id="PF00149"/>
    </source>
</evidence>
<dbReference type="GO" id="GO:0008081">
    <property type="term" value="F:phosphoric diester hydrolase activity"/>
    <property type="evidence" value="ECO:0007669"/>
    <property type="project" value="TreeGrafter"/>
</dbReference>
<proteinExistence type="predicted"/>
<evidence type="ECO:0000256" key="1">
    <source>
        <dbReference type="ARBA" id="ARBA00022801"/>
    </source>
</evidence>
<keyword evidence="3" id="KW-0732">Signal</keyword>
<keyword evidence="6" id="KW-1185">Reference proteome</keyword>
<dbReference type="PANTHER" id="PTHR10340">
    <property type="entry name" value="SPHINGOMYELIN PHOSPHODIESTERASE"/>
    <property type="match status" value="1"/>
</dbReference>
<accession>A0AAD7X5B9</accession>
<name>A0AAD7X5B9_9APHY</name>
<dbReference type="InterPro" id="IPR041805">
    <property type="entry name" value="ASMase/PPN1_MPP"/>
</dbReference>
<dbReference type="InterPro" id="IPR004843">
    <property type="entry name" value="Calcineurin-like_PHP"/>
</dbReference>
<sequence>MLSFKILETLALFTVAFSDLAVAETETAGGFGPSAYTAPGAFPTSVYKHYYNSPTATSAQPQPVIYDPVSHEIYPLELTDPSTLPKNDTHDPHILPPTASSGQILESAFQQILSIAGSSSFETNNCARCQAALQVGKFLAMAAPEQAPTFVVRVCEHFNFDQDCATTYGLDQLGWVITQVIANADVGGLDGQMICSNFISGLCSPTTTPLNLTNWFAKPKPAVLPAAKKPSGKRLKVLHLSDLHLDPRYTNGAEANCSAYQCCRDNVVNSQTPDEMVFPAPRFGAYLCDTPLSLMLAGLKAVPILAGTGRTGFDFTLYTGDLVSHDPDNQLSRDYVLYTETVLYDLIKKLINTGPVYPALGNHDTHNEYVALCFDAESNITKLSELKMLLTPLVASWGTSLVGVYQDRYAVIDSWLTVEPRNYDHVAGLWEHEGWLPQSAIDFARSHYTAYMVKRQDGLRVISLNTDMWYTANYFNYINMTNPDLFGMLRFLTDELQDAEDAGDAVWILGHVLSGWDGTQPLQNPTNLFYQIVDRFSPHVIKAVFWGHSHEDQLMIYYANNATSISAQAAQAVGWIGPSFTTSRNLNSGFRVYEVDSETFDILDAHTWKSDVNSYPQLDKQSVRGPTFEYEYSTRKAYGGSVPGWGPNDPLNASWWHLVTEAMEKDPALVTTFNTYQGKSSVRTQPCTGDCITAKICYMRSASASISQQNCIPGFGTVQ</sequence>